<feature type="compositionally biased region" description="Basic and acidic residues" evidence="2">
    <location>
        <begin position="1"/>
        <end position="15"/>
    </location>
</feature>
<feature type="compositionally biased region" description="Low complexity" evidence="2">
    <location>
        <begin position="16"/>
        <end position="38"/>
    </location>
</feature>
<feature type="compositionally biased region" description="Acidic residues" evidence="2">
    <location>
        <begin position="61"/>
        <end position="73"/>
    </location>
</feature>
<dbReference type="VEuPathDB" id="CryptoDB:Cvel_3797"/>
<name>A0A0G4FVT2_9ALVE</name>
<dbReference type="Pfam" id="PF00072">
    <property type="entry name" value="Response_reg"/>
    <property type="match status" value="1"/>
</dbReference>
<protein>
    <recommendedName>
        <fullName evidence="3">Response regulatory domain-containing protein</fullName>
    </recommendedName>
</protein>
<dbReference type="SMART" id="SM00448">
    <property type="entry name" value="REC"/>
    <property type="match status" value="1"/>
</dbReference>
<dbReference type="InterPro" id="IPR011006">
    <property type="entry name" value="CheY-like_superfamily"/>
</dbReference>
<dbReference type="PROSITE" id="PS50110">
    <property type="entry name" value="RESPONSE_REGULATORY"/>
    <property type="match status" value="1"/>
</dbReference>
<dbReference type="SUPFAM" id="SSF52172">
    <property type="entry name" value="CheY-like"/>
    <property type="match status" value="1"/>
</dbReference>
<dbReference type="EMBL" id="CDMZ01000661">
    <property type="protein sequence ID" value="CEM18905.1"/>
    <property type="molecule type" value="Genomic_DNA"/>
</dbReference>
<evidence type="ECO:0000256" key="2">
    <source>
        <dbReference type="SAM" id="MobiDB-lite"/>
    </source>
</evidence>
<feature type="compositionally biased region" description="Polar residues" evidence="2">
    <location>
        <begin position="92"/>
        <end position="103"/>
    </location>
</feature>
<evidence type="ECO:0000313" key="4">
    <source>
        <dbReference type="EMBL" id="CEM18905.1"/>
    </source>
</evidence>
<dbReference type="CDD" id="cd17546">
    <property type="entry name" value="REC_hyHK_CKI1_RcsC-like"/>
    <property type="match status" value="1"/>
</dbReference>
<sequence>MLILSEESRTERKPIEPSSLFPSFPPQASSSSAIPSPLGDGPDLREIAGSSCSLPTLAEKDDSEEQVEEETQPQEEGRSHETGDHEEKEGNKAQSPKSANDTDASLETADVLLVDDDRFCLLAGSVAIRHLGFSVKTAEDGEDACEMIINQGESFRVILMDKNMARMEGPEAVEKLVAHFNKSQAQTEKQKDTAAQTPNLDQPNGKRKRIHPRLLIVGCTGDATPEVQSIFLRAGADRVVFKPFKPLELADTLSGHLKAKE</sequence>
<evidence type="ECO:0000259" key="3">
    <source>
        <dbReference type="PROSITE" id="PS50110"/>
    </source>
</evidence>
<reference evidence="4" key="1">
    <citation type="submission" date="2014-11" db="EMBL/GenBank/DDBJ databases">
        <authorList>
            <person name="Otto D Thomas"/>
            <person name="Naeem Raeece"/>
        </authorList>
    </citation>
    <scope>NUCLEOTIDE SEQUENCE</scope>
</reference>
<dbReference type="Gene3D" id="3.40.50.2300">
    <property type="match status" value="1"/>
</dbReference>
<keyword evidence="1" id="KW-0597">Phosphoprotein</keyword>
<dbReference type="GO" id="GO:0000160">
    <property type="term" value="P:phosphorelay signal transduction system"/>
    <property type="evidence" value="ECO:0007669"/>
    <property type="project" value="InterPro"/>
</dbReference>
<organism evidence="4">
    <name type="scientific">Chromera velia CCMP2878</name>
    <dbReference type="NCBI Taxonomy" id="1169474"/>
    <lineage>
        <taxon>Eukaryota</taxon>
        <taxon>Sar</taxon>
        <taxon>Alveolata</taxon>
        <taxon>Colpodellida</taxon>
        <taxon>Chromeraceae</taxon>
        <taxon>Chromera</taxon>
    </lineage>
</organism>
<accession>A0A0G4FVT2</accession>
<dbReference type="PANTHER" id="PTHR43228">
    <property type="entry name" value="TWO-COMPONENT RESPONSE REGULATOR"/>
    <property type="match status" value="1"/>
</dbReference>
<feature type="compositionally biased region" description="Basic and acidic residues" evidence="2">
    <location>
        <begin position="75"/>
        <end position="91"/>
    </location>
</feature>
<feature type="compositionally biased region" description="Polar residues" evidence="2">
    <location>
        <begin position="181"/>
        <end position="202"/>
    </location>
</feature>
<dbReference type="InterPro" id="IPR001789">
    <property type="entry name" value="Sig_transdc_resp-reg_receiver"/>
</dbReference>
<dbReference type="AlphaFoldDB" id="A0A0G4FVT2"/>
<feature type="domain" description="Response regulatory" evidence="3">
    <location>
        <begin position="110"/>
        <end position="257"/>
    </location>
</feature>
<feature type="region of interest" description="Disordered" evidence="2">
    <location>
        <begin position="181"/>
        <end position="207"/>
    </location>
</feature>
<evidence type="ECO:0000256" key="1">
    <source>
        <dbReference type="PROSITE-ProRule" id="PRU00169"/>
    </source>
</evidence>
<dbReference type="PhylomeDB" id="A0A0G4FVT2"/>
<feature type="modified residue" description="4-aspartylphosphate" evidence="1">
    <location>
        <position position="161"/>
    </location>
</feature>
<gene>
    <name evidence="4" type="ORF">Cvel_3797</name>
</gene>
<proteinExistence type="predicted"/>
<dbReference type="PANTHER" id="PTHR43228:SF1">
    <property type="entry name" value="TWO-COMPONENT RESPONSE REGULATOR ARR22"/>
    <property type="match status" value="1"/>
</dbReference>
<feature type="region of interest" description="Disordered" evidence="2">
    <location>
        <begin position="1"/>
        <end position="103"/>
    </location>
</feature>
<dbReference type="InterPro" id="IPR052048">
    <property type="entry name" value="ST_Response_Regulator"/>
</dbReference>